<sequence>MSVEGMLRRSYLKHTNADFTILKSTLETAVGDNELNSFRKTNWTRLKSVRGYFDFNTQTETKGTGGERQGYDAIAEILFDEIESVSNQLDQNCRIFRGSIPLDTVITDEHAKFAWRIEKFLPGKHSGNFSVIVIGLNLPEKGNQVFLR</sequence>
<dbReference type="AlphaFoldDB" id="M6Q5Q5"/>
<keyword evidence="2" id="KW-1185">Reference proteome</keyword>
<dbReference type="Proteomes" id="UP000012118">
    <property type="component" value="Unassembled WGS sequence"/>
</dbReference>
<evidence type="ECO:0000313" key="2">
    <source>
        <dbReference type="Proteomes" id="UP000012118"/>
    </source>
</evidence>
<gene>
    <name evidence="1" type="ORF">LEP1GSC108_4208</name>
</gene>
<dbReference type="EMBL" id="AHNU02000038">
    <property type="protein sequence ID" value="EMN90931.1"/>
    <property type="molecule type" value="Genomic_DNA"/>
</dbReference>
<proteinExistence type="predicted"/>
<dbReference type="RefSeq" id="WP_004502932.1">
    <property type="nucleotide sequence ID" value="NZ_AHNU02000038.1"/>
</dbReference>
<organism evidence="1 2">
    <name type="scientific">Leptospira weilii str. UI 13098</name>
    <dbReference type="NCBI Taxonomy" id="1088542"/>
    <lineage>
        <taxon>Bacteria</taxon>
        <taxon>Pseudomonadati</taxon>
        <taxon>Spirochaetota</taxon>
        <taxon>Spirochaetia</taxon>
        <taxon>Leptospirales</taxon>
        <taxon>Leptospiraceae</taxon>
        <taxon>Leptospira</taxon>
    </lineage>
</organism>
<reference evidence="1 2" key="1">
    <citation type="submission" date="2013-01" db="EMBL/GenBank/DDBJ databases">
        <authorList>
            <person name="Harkins D.M."/>
            <person name="Durkin A.S."/>
            <person name="Brinkac L.M."/>
            <person name="Haft D.H."/>
            <person name="Selengut J.D."/>
            <person name="Sanka R."/>
            <person name="DePew J."/>
            <person name="Purushe J."/>
            <person name="Chanthongthip A."/>
            <person name="Lattana O."/>
            <person name="Phetsouvanh R."/>
            <person name="Newton P.N."/>
            <person name="Vinetz J.M."/>
            <person name="Sutton G.G."/>
            <person name="Nierman W.C."/>
            <person name="Fouts D.E."/>
        </authorList>
    </citation>
    <scope>NUCLEOTIDE SEQUENCE [LARGE SCALE GENOMIC DNA]</scope>
    <source>
        <strain evidence="1 2">UI 13098</strain>
    </source>
</reference>
<protein>
    <submittedName>
        <fullName evidence="1">Uncharacterized protein</fullName>
    </submittedName>
</protein>
<name>M6Q5Q5_9LEPT</name>
<evidence type="ECO:0000313" key="1">
    <source>
        <dbReference type="EMBL" id="EMN90931.1"/>
    </source>
</evidence>
<accession>M6Q5Q5</accession>
<comment type="caution">
    <text evidence="1">The sequence shown here is derived from an EMBL/GenBank/DDBJ whole genome shotgun (WGS) entry which is preliminary data.</text>
</comment>